<evidence type="ECO:0000313" key="3">
    <source>
        <dbReference type="Proteomes" id="UP000198900"/>
    </source>
</evidence>
<keyword evidence="1" id="KW-1133">Transmembrane helix</keyword>
<dbReference type="AlphaFoldDB" id="A0A7Z7FKL0"/>
<keyword evidence="1" id="KW-0812">Transmembrane</keyword>
<dbReference type="RefSeq" id="WP_208545856.1">
    <property type="nucleotide sequence ID" value="NZ_FNDI01000027.1"/>
</dbReference>
<reference evidence="2" key="1">
    <citation type="submission" date="2016-10" db="EMBL/GenBank/DDBJ databases">
        <authorList>
            <person name="Varghese N."/>
            <person name="Submissions S."/>
        </authorList>
    </citation>
    <scope>NUCLEOTIDE SEQUENCE [LARGE SCALE GENOMIC DNA]</scope>
    <source>
        <strain evidence="2">YR281</strain>
    </source>
</reference>
<organism evidence="2 3">
    <name type="scientific">Paraburkholderia steynii</name>
    <dbReference type="NCBI Taxonomy" id="1245441"/>
    <lineage>
        <taxon>Bacteria</taxon>
        <taxon>Pseudomonadati</taxon>
        <taxon>Pseudomonadota</taxon>
        <taxon>Betaproteobacteria</taxon>
        <taxon>Burkholderiales</taxon>
        <taxon>Burkholderiaceae</taxon>
        <taxon>Paraburkholderia</taxon>
    </lineage>
</organism>
<evidence type="ECO:0000256" key="1">
    <source>
        <dbReference type="SAM" id="Phobius"/>
    </source>
</evidence>
<comment type="caution">
    <text evidence="2">The sequence shown here is derived from an EMBL/GenBank/DDBJ whole genome shotgun (WGS) entry which is preliminary data.</text>
</comment>
<keyword evidence="1" id="KW-0472">Membrane</keyword>
<sequence length="98" mass="10991">MLGMYPTFYFPGIGAAWVMGIIGVIHVVASHASVGVSFLFALPEMRAYRENKREMKAFIERYGAFLLVFSYIIGSIRGPGIWYAIDVGQSTRREQPDP</sequence>
<accession>A0A7Z7FKL0</accession>
<dbReference type="Proteomes" id="UP000198900">
    <property type="component" value="Unassembled WGS sequence"/>
</dbReference>
<feature type="transmembrane region" description="Helical" evidence="1">
    <location>
        <begin position="62"/>
        <end position="85"/>
    </location>
</feature>
<feature type="transmembrane region" description="Helical" evidence="1">
    <location>
        <begin position="15"/>
        <end position="42"/>
    </location>
</feature>
<gene>
    <name evidence="2" type="ORF">SAMN04487926_12767</name>
</gene>
<keyword evidence="3" id="KW-1185">Reference proteome</keyword>
<protein>
    <submittedName>
        <fullName evidence="2">Uncharacterized protein</fullName>
    </submittedName>
</protein>
<dbReference type="EMBL" id="FNDI01000027">
    <property type="protein sequence ID" value="SDI92600.1"/>
    <property type="molecule type" value="Genomic_DNA"/>
</dbReference>
<name>A0A7Z7FKL0_9BURK</name>
<evidence type="ECO:0000313" key="2">
    <source>
        <dbReference type="EMBL" id="SDI92600.1"/>
    </source>
</evidence>
<proteinExistence type="predicted"/>